<feature type="region of interest" description="Disordered" evidence="1">
    <location>
        <begin position="500"/>
        <end position="556"/>
    </location>
</feature>
<feature type="compositionally biased region" description="Basic and acidic residues" evidence="1">
    <location>
        <begin position="77"/>
        <end position="87"/>
    </location>
</feature>
<feature type="compositionally biased region" description="Basic and acidic residues" evidence="1">
    <location>
        <begin position="315"/>
        <end position="340"/>
    </location>
</feature>
<dbReference type="KEGG" id="hazt:108681638"/>
<evidence type="ECO:0000313" key="4">
    <source>
        <dbReference type="RefSeq" id="XP_018026180.1"/>
    </source>
</evidence>
<feature type="region of interest" description="Disordered" evidence="1">
    <location>
        <begin position="1"/>
        <end position="23"/>
    </location>
</feature>
<dbReference type="EMBL" id="JQDR03003047">
    <property type="protein sequence ID" value="KAA0202787.1"/>
    <property type="molecule type" value="Genomic_DNA"/>
</dbReference>
<keyword evidence="3" id="KW-1185">Reference proteome</keyword>
<organism evidence="2">
    <name type="scientific">Hyalella azteca</name>
    <name type="common">Amphipod</name>
    <dbReference type="NCBI Taxonomy" id="294128"/>
    <lineage>
        <taxon>Eukaryota</taxon>
        <taxon>Metazoa</taxon>
        <taxon>Ecdysozoa</taxon>
        <taxon>Arthropoda</taxon>
        <taxon>Crustacea</taxon>
        <taxon>Multicrustacea</taxon>
        <taxon>Malacostraca</taxon>
        <taxon>Eumalacostraca</taxon>
        <taxon>Peracarida</taxon>
        <taxon>Amphipoda</taxon>
        <taxon>Senticaudata</taxon>
        <taxon>Talitrida</taxon>
        <taxon>Talitroidea</taxon>
        <taxon>Hyalellidae</taxon>
        <taxon>Hyalella</taxon>
    </lineage>
</organism>
<feature type="compositionally biased region" description="Polar residues" evidence="1">
    <location>
        <begin position="582"/>
        <end position="595"/>
    </location>
</feature>
<gene>
    <name evidence="4" type="primary">LOC108681638</name>
    <name evidence="2" type="ORF">HAZT_HAZT010469</name>
</gene>
<feature type="region of interest" description="Disordered" evidence="1">
    <location>
        <begin position="254"/>
        <end position="276"/>
    </location>
</feature>
<feature type="region of interest" description="Disordered" evidence="1">
    <location>
        <begin position="893"/>
        <end position="957"/>
    </location>
</feature>
<dbReference type="Proteomes" id="UP000711488">
    <property type="component" value="Unassembled WGS sequence"/>
</dbReference>
<feature type="region of interest" description="Disordered" evidence="1">
    <location>
        <begin position="577"/>
        <end position="600"/>
    </location>
</feature>
<dbReference type="OMA" id="NTDFANE"/>
<feature type="compositionally biased region" description="Basic and acidic residues" evidence="1">
    <location>
        <begin position="900"/>
        <end position="916"/>
    </location>
</feature>
<feature type="compositionally biased region" description="Acidic residues" evidence="1">
    <location>
        <begin position="1106"/>
        <end position="1115"/>
    </location>
</feature>
<feature type="compositionally biased region" description="Polar residues" evidence="1">
    <location>
        <begin position="917"/>
        <end position="930"/>
    </location>
</feature>
<feature type="compositionally biased region" description="Basic and acidic residues" evidence="1">
    <location>
        <begin position="37"/>
        <end position="55"/>
    </location>
</feature>
<sequence length="1193" mass="131836">MHKIKKGIKKKIKGKKGKHDDDEIFTEEELAQYKREKAEEARRLAEEEQQHHDTEVLEEDDVYETDHYPRSNLESRTSPKEGEEKDWKSFLATTDTVLKQTSDNLEHIKESSYFQTKKGLESDGGRPVPDFVESYSQKASACTSPVPATASKNWVDLEKEGIDDESDEGQTQATVVNDRPPSPPKKKLLELKPIEDLPEVSAEDYADVFDTTYVDQVESGELKLIIPDSPSDEYSNEPDPFDTSAVDKVLHINEPEPEPEPQVIAGTKKGEPQKKRKIQLVSLGNAVEVLTGKTPIKTKTDDANEISLLGDFDEVDVKSESKVEKDKKVNAEEESKSEEGKQEEEADTVESNVINDILFGSDDLSEELPEVGVPDLFLIDQCRKKSEADAIKNQATASSPDLCENADSSEEQISTKALAVNDIISEFDVIDNVDVTDESLIPKCSESEILDEFDAEFVSLAHESIAKAKEKEIDELGLDDDEDPFDTSYVSHEVLDKKEVNEFQADDDPFDVKLDNNILKSSQSEKPARPAPPSQGSQNPDLFSDEDPLTNDEVDPFDTSIVHKVLPIDHLETTENDADLASTLQPHSGGTITKSESFDPFDTSAADAFGVTELKVLESELLSGPNNPIPLTRGESDDFDFNPREGEESTKPDSPKDFFTSEVDTNDSAVLEPQAKSLEIEELDPFDTSFADKIQIKSLEEELLEKREINEEIYQDTLQVKAQPPPRPPSPACLLVTSPVDEDIAPALQPLARNDSKNNLVGDLENDIDPFDTSIADSYGITELKVLESELLAETEDTTPVPISTASENDILTSALENNSLSLDVKPARPQTPECLLAATPIDENPTLVPQYQPSQIEAEDDFDPFDTSIAQQFGKTELHALESQLLSSPAVPLTDADDFDPRAVTPEHHTLDRSDQPTSHLQTCLLSSDTDNDNPVDLPIAPSLPKTTSEEKEFDPFDTSIADKLGTTELKHLENELLSQSQADEFDSSSGTIQNIPQDLNLKSKPERPLQPPQQCLLATTPTDCSQSLQPQTSNLNLSADAEQEDFDPFDTSIANQFGKTEIKELETTLLAEKNEPSAPVYNSVVLKTLNRSHGFGENNTSLADTDDTENFDDFDPRSGENRTAPKHTLSLLDSVEDTGLSDESLQVLQPLELRADEIEDNEDIDPFDTTIAACILPGKAELKILESELLN</sequence>
<dbReference type="AlphaFoldDB" id="A0A6A0HDQ6"/>
<feature type="compositionally biased region" description="Polar residues" evidence="1">
    <location>
        <begin position="134"/>
        <end position="143"/>
    </location>
</feature>
<dbReference type="RefSeq" id="XP_018026180.1">
    <property type="nucleotide sequence ID" value="XM_018170691.2"/>
</dbReference>
<proteinExistence type="predicted"/>
<feature type="region of interest" description="Disordered" evidence="1">
    <location>
        <begin position="310"/>
        <end position="352"/>
    </location>
</feature>
<feature type="compositionally biased region" description="Acidic residues" evidence="1">
    <location>
        <begin position="543"/>
        <end position="556"/>
    </location>
</feature>
<name>A0A6A0HDQ6_HYAAZ</name>
<feature type="region of interest" description="Disordered" evidence="1">
    <location>
        <begin position="1097"/>
        <end position="1130"/>
    </location>
</feature>
<evidence type="ECO:0000256" key="1">
    <source>
        <dbReference type="SAM" id="MobiDB-lite"/>
    </source>
</evidence>
<reference evidence="4" key="4">
    <citation type="submission" date="2025-04" db="UniProtKB">
        <authorList>
            <consortium name="RefSeq"/>
        </authorList>
    </citation>
    <scope>IDENTIFICATION</scope>
    <source>
        <tissue evidence="4">Whole organism</tissue>
    </source>
</reference>
<feature type="compositionally biased region" description="Basic and acidic residues" evidence="1">
    <location>
        <begin position="641"/>
        <end position="656"/>
    </location>
</feature>
<feature type="region of interest" description="Disordered" evidence="1">
    <location>
        <begin position="37"/>
        <end position="87"/>
    </location>
</feature>
<evidence type="ECO:0000313" key="3">
    <source>
        <dbReference type="Proteomes" id="UP000694843"/>
    </source>
</evidence>
<reference evidence="2" key="3">
    <citation type="submission" date="2019-06" db="EMBL/GenBank/DDBJ databases">
        <authorList>
            <person name="Poynton C."/>
            <person name="Hasenbein S."/>
            <person name="Benoit J.B."/>
            <person name="Sepulveda M.S."/>
            <person name="Poelchau M.F."/>
            <person name="Murali S.C."/>
            <person name="Chen S."/>
            <person name="Glastad K.M."/>
            <person name="Werren J.H."/>
            <person name="Vineis J.H."/>
            <person name="Bowen J.L."/>
            <person name="Friedrich M."/>
            <person name="Jones J."/>
            <person name="Robertson H.M."/>
            <person name="Feyereisen R."/>
            <person name="Mechler-Hickson A."/>
            <person name="Mathers N."/>
            <person name="Lee C.E."/>
            <person name="Colbourne J.K."/>
            <person name="Biales A."/>
            <person name="Johnston J.S."/>
            <person name="Wellborn G.A."/>
            <person name="Rosendale A.J."/>
            <person name="Cridge A.G."/>
            <person name="Munoz-Torres M.C."/>
            <person name="Bain P.A."/>
            <person name="Manny A.R."/>
            <person name="Major K.M."/>
            <person name="Lambert F.N."/>
            <person name="Vulpe C.D."/>
            <person name="Tuck P."/>
            <person name="Blalock B.J."/>
            <person name="Lin Y.-Y."/>
            <person name="Smith M.E."/>
            <person name="Ochoa-Acuna H."/>
            <person name="Chen M.-J.M."/>
            <person name="Childers C.P."/>
            <person name="Qu J."/>
            <person name="Dugan S."/>
            <person name="Lee S.L."/>
            <person name="Chao H."/>
            <person name="Dinh H."/>
            <person name="Han Y."/>
            <person name="Doddapaneni H."/>
            <person name="Worley K.C."/>
            <person name="Muzny D.M."/>
            <person name="Gibbs R.A."/>
            <person name="Richards S."/>
        </authorList>
    </citation>
    <scope>NUCLEOTIDE SEQUENCE</scope>
    <source>
        <strain evidence="2">HAZT.00-mixed</strain>
        <tissue evidence="2">Whole organism</tissue>
    </source>
</reference>
<protein>
    <submittedName>
        <fullName evidence="4">Protein stoned-A-like</fullName>
    </submittedName>
</protein>
<feature type="region of interest" description="Disordered" evidence="1">
    <location>
        <begin position="102"/>
        <end position="187"/>
    </location>
</feature>
<evidence type="ECO:0000313" key="2">
    <source>
        <dbReference type="EMBL" id="KAA0202787.1"/>
    </source>
</evidence>
<dbReference type="Proteomes" id="UP000694843">
    <property type="component" value="Unplaced"/>
</dbReference>
<feature type="region of interest" description="Disordered" evidence="1">
    <location>
        <begin position="622"/>
        <end position="667"/>
    </location>
</feature>
<dbReference type="OrthoDB" id="6363808at2759"/>
<feature type="compositionally biased region" description="Basic residues" evidence="1">
    <location>
        <begin position="1"/>
        <end position="17"/>
    </location>
</feature>
<accession>A0A6A0HDQ6</accession>
<dbReference type="GeneID" id="108681638"/>
<reference evidence="2" key="2">
    <citation type="journal article" date="2018" name="Environ. Sci. Technol.">
        <title>The Toxicogenome of Hyalella azteca: A Model for Sediment Ecotoxicology and Evolutionary Toxicology.</title>
        <authorList>
            <person name="Poynton H.C."/>
            <person name="Hasenbein S."/>
            <person name="Benoit J.B."/>
            <person name="Sepulveda M.S."/>
            <person name="Poelchau M.F."/>
            <person name="Hughes D.S.T."/>
            <person name="Murali S.C."/>
            <person name="Chen S."/>
            <person name="Glastad K.M."/>
            <person name="Goodisman M.A.D."/>
            <person name="Werren J.H."/>
            <person name="Vineis J.H."/>
            <person name="Bowen J.L."/>
            <person name="Friedrich M."/>
            <person name="Jones J."/>
            <person name="Robertson H.M."/>
            <person name="Feyereisen R."/>
            <person name="Mechler-Hickson A."/>
            <person name="Mathers N."/>
            <person name="Lee C.E."/>
            <person name="Colbourne J.K."/>
            <person name="Biales A."/>
            <person name="Johnston J.S."/>
            <person name="Wellborn G.A."/>
            <person name="Rosendale A.J."/>
            <person name="Cridge A.G."/>
            <person name="Munoz-Torres M.C."/>
            <person name="Bain P.A."/>
            <person name="Manny A.R."/>
            <person name="Major K.M."/>
            <person name="Lambert F.N."/>
            <person name="Vulpe C.D."/>
            <person name="Tuck P."/>
            <person name="Blalock B.J."/>
            <person name="Lin Y.Y."/>
            <person name="Smith M.E."/>
            <person name="Ochoa-Acuna H."/>
            <person name="Chen M.M."/>
            <person name="Childers C.P."/>
            <person name="Qu J."/>
            <person name="Dugan S."/>
            <person name="Lee S.L."/>
            <person name="Chao H."/>
            <person name="Dinh H."/>
            <person name="Han Y."/>
            <person name="Doddapaneni H."/>
            <person name="Worley K.C."/>
            <person name="Muzny D.M."/>
            <person name="Gibbs R.A."/>
            <person name="Richards S."/>
        </authorList>
    </citation>
    <scope>NUCLEOTIDE SEQUENCE</scope>
    <source>
        <strain evidence="2">HAZT.00-mixed</strain>
        <tissue evidence="2">Whole organism</tissue>
    </source>
</reference>
<reference evidence="2" key="1">
    <citation type="submission" date="2014-08" db="EMBL/GenBank/DDBJ databases">
        <authorList>
            <person name="Murali S."/>
            <person name="Richards S."/>
            <person name="Bandaranaike D."/>
            <person name="Bellair M."/>
            <person name="Blankenburg K."/>
            <person name="Chao H."/>
            <person name="Dinh H."/>
            <person name="Doddapaneni H."/>
            <person name="Dugan-Rocha S."/>
            <person name="Elkadiri S."/>
            <person name="Gnanaolivu R."/>
            <person name="Hughes D."/>
            <person name="Lee S."/>
            <person name="Li M."/>
            <person name="Ming W."/>
            <person name="Munidasa M."/>
            <person name="Muniz J."/>
            <person name="Nguyen L."/>
            <person name="Osuji N."/>
            <person name="Pu L.-L."/>
            <person name="Puazo M."/>
            <person name="Skinner E."/>
            <person name="Qu C."/>
            <person name="Quiroz J."/>
            <person name="Raj R."/>
            <person name="Weissenberger G."/>
            <person name="Xin Y."/>
            <person name="Zou X."/>
            <person name="Han Y."/>
            <person name="Worley K."/>
            <person name="Muzny D."/>
            <person name="Gibbs R."/>
        </authorList>
    </citation>
    <scope>NUCLEOTIDE SEQUENCE</scope>
    <source>
        <strain evidence="2">HAZT.00-mixed</strain>
        <tissue evidence="2">Whole organism</tissue>
    </source>
</reference>